<reference evidence="2 3" key="1">
    <citation type="submission" date="2020-08" db="EMBL/GenBank/DDBJ databases">
        <title>Genome public.</title>
        <authorList>
            <person name="Liu C."/>
            <person name="Sun Q."/>
        </authorList>
    </citation>
    <scope>NUCLEOTIDE SEQUENCE [LARGE SCALE GENOMIC DNA]</scope>
    <source>
        <strain evidence="2 3">NSJ-56</strain>
    </source>
</reference>
<feature type="transmembrane region" description="Helical" evidence="1">
    <location>
        <begin position="365"/>
        <end position="382"/>
    </location>
</feature>
<evidence type="ECO:0000313" key="3">
    <source>
        <dbReference type="Proteomes" id="UP000646484"/>
    </source>
</evidence>
<keyword evidence="3" id="KW-1185">Reference proteome</keyword>
<keyword evidence="1" id="KW-0472">Membrane</keyword>
<name>A0ABR7CXI4_9BACT</name>
<dbReference type="Proteomes" id="UP000646484">
    <property type="component" value="Unassembled WGS sequence"/>
</dbReference>
<feature type="transmembrane region" description="Helical" evidence="1">
    <location>
        <begin position="394"/>
        <end position="413"/>
    </location>
</feature>
<dbReference type="RefSeq" id="WP_186975155.1">
    <property type="nucleotide sequence ID" value="NZ_JACOOH010000002.1"/>
</dbReference>
<sequence length="417" mass="49406">MIPKMIRLALVMLAVLVMALELPKIYKKTFEQRERRTQLAFSETLNDFVWLKYEYDTVQLRQIQVGYDRTGNTYNTEALMDVFPMRNCRQLMYENRFPDTIRGQHVTLQMIQDAARFPLFLGTGPGRKSLLWMFESHTDRVKMELPQDMFRLTENGIEFIETAINRVKCVNREKSDRFTEAMKKEGMLFPIKNIYGMPSTSKSKDDGYFMIDSKDKFYHLKMVDGAPVCHNIPLPAGMKVDGMNCLVDTVNYGYVYDQDLNIYLLRIKDYSFFQLPIYDYKEYGSLVTMSEDLFFYTYQLYGTDRAKIYVMDKEHNLLASELQVYPLYENSREGQRENYLFPFKARFTRSAPKELKIESYDMHRFMYLNITLAVCLLFIKLYHRRNFRDVFNYLDLAVVLVCGIYGFLAVLIFPNRK</sequence>
<evidence type="ECO:0000313" key="2">
    <source>
        <dbReference type="EMBL" id="MBC5620354.1"/>
    </source>
</evidence>
<organism evidence="2 3">
    <name type="scientific">Butyricimonas hominis</name>
    <dbReference type="NCBI Taxonomy" id="2763032"/>
    <lineage>
        <taxon>Bacteria</taxon>
        <taxon>Pseudomonadati</taxon>
        <taxon>Bacteroidota</taxon>
        <taxon>Bacteroidia</taxon>
        <taxon>Bacteroidales</taxon>
        <taxon>Odoribacteraceae</taxon>
        <taxon>Butyricimonas</taxon>
    </lineage>
</organism>
<proteinExistence type="predicted"/>
<accession>A0ABR7CXI4</accession>
<dbReference type="EMBL" id="JACOOH010000002">
    <property type="protein sequence ID" value="MBC5620354.1"/>
    <property type="molecule type" value="Genomic_DNA"/>
</dbReference>
<evidence type="ECO:0000256" key="1">
    <source>
        <dbReference type="SAM" id="Phobius"/>
    </source>
</evidence>
<keyword evidence="1" id="KW-0812">Transmembrane</keyword>
<comment type="caution">
    <text evidence="2">The sequence shown here is derived from an EMBL/GenBank/DDBJ whole genome shotgun (WGS) entry which is preliminary data.</text>
</comment>
<protein>
    <submittedName>
        <fullName evidence="2">DUF4857 domain-containing protein</fullName>
    </submittedName>
</protein>
<keyword evidence="1" id="KW-1133">Transmembrane helix</keyword>
<dbReference type="InterPro" id="IPR032333">
    <property type="entry name" value="DUF4857"/>
</dbReference>
<dbReference type="Pfam" id="PF16149">
    <property type="entry name" value="DUF4857"/>
    <property type="match status" value="1"/>
</dbReference>
<gene>
    <name evidence="2" type="ORF">H8S64_04515</name>
</gene>